<feature type="transmembrane region" description="Helical" evidence="5">
    <location>
        <begin position="12"/>
        <end position="29"/>
    </location>
</feature>
<protein>
    <recommendedName>
        <fullName evidence="2">2-oxoacid oxidoreductase (ferredoxin)</fullName>
        <ecNumber evidence="2">1.2.7.11</ecNumber>
    </recommendedName>
</protein>
<dbReference type="Gene3D" id="3.40.50.920">
    <property type="match status" value="1"/>
</dbReference>
<keyword evidence="5" id="KW-1133">Transmembrane helix</keyword>
<dbReference type="Pfam" id="PF01855">
    <property type="entry name" value="POR_N"/>
    <property type="match status" value="1"/>
</dbReference>
<dbReference type="InterPro" id="IPR019752">
    <property type="entry name" value="Pyrv/ketoisovalerate_OxRed_cat"/>
</dbReference>
<evidence type="ECO:0000313" key="8">
    <source>
        <dbReference type="EMBL" id="ABL88343.1"/>
    </source>
</evidence>
<dbReference type="SUPFAM" id="SSF52518">
    <property type="entry name" value="Thiamin diphosphate-binding fold (THDP-binding)"/>
    <property type="match status" value="1"/>
</dbReference>
<evidence type="ECO:0000256" key="2">
    <source>
        <dbReference type="ARBA" id="ARBA00012691"/>
    </source>
</evidence>
<reference evidence="8" key="1">
    <citation type="submission" date="2006-12" db="EMBL/GenBank/DDBJ databases">
        <title>Complete sequence of Pyrobaculum islandicum DSM 4184.</title>
        <authorList>
            <person name="Copeland A."/>
            <person name="Lucas S."/>
            <person name="Lapidus A."/>
            <person name="Barry K."/>
            <person name="Detter J.C."/>
            <person name="Glavina del Rio T."/>
            <person name="Dalin E."/>
            <person name="Tice H."/>
            <person name="Pitluck S."/>
            <person name="Meincke L."/>
            <person name="Brettin T."/>
            <person name="Bruce D."/>
            <person name="Han C."/>
            <person name="Tapia R."/>
            <person name="Gilna P."/>
            <person name="Schmutz J."/>
            <person name="Larimer F."/>
            <person name="Land M."/>
            <person name="Hauser L."/>
            <person name="Kyrpides N."/>
            <person name="Mikhailova N."/>
            <person name="Cozen A.E."/>
            <person name="Fitz-Gibbon S.T."/>
            <person name="House C.H."/>
            <person name="Saltikov C."/>
            <person name="Lowe T."/>
            <person name="Richardson P."/>
        </authorList>
    </citation>
    <scope>NUCLEOTIDE SEQUENCE [LARGE SCALE GENOMIC DNA]</scope>
    <source>
        <strain evidence="8">DSM 4184</strain>
    </source>
</reference>
<dbReference type="KEGG" id="pis:Pisl_1175"/>
<dbReference type="EMBL" id="CP000504">
    <property type="protein sequence ID" value="ABL88343.1"/>
    <property type="molecule type" value="Genomic_DNA"/>
</dbReference>
<dbReference type="InterPro" id="IPR002869">
    <property type="entry name" value="Pyrv_flavodox_OxRed_cen"/>
</dbReference>
<dbReference type="AlphaFoldDB" id="A1RTR1"/>
<feature type="domain" description="Pyruvate flavodoxin/ferredoxin oxidoreductase pyrimidine binding" evidence="7">
    <location>
        <begin position="267"/>
        <end position="511"/>
    </location>
</feature>
<feature type="transmembrane region" description="Helical" evidence="5">
    <location>
        <begin position="35"/>
        <end position="52"/>
    </location>
</feature>
<dbReference type="FunFam" id="3.40.50.970:FF:000022">
    <property type="entry name" value="2-oxoglutarate ferredoxin oxidoreductase alpha subunit"/>
    <property type="match status" value="1"/>
</dbReference>
<feature type="transmembrane region" description="Helical" evidence="5">
    <location>
        <begin position="184"/>
        <end position="203"/>
    </location>
</feature>
<feature type="domain" description="Pyruvate/ketoisovalerate oxidoreductase catalytic" evidence="6">
    <location>
        <begin position="29"/>
        <end position="234"/>
    </location>
</feature>
<keyword evidence="9" id="KW-1185">Reference proteome</keyword>
<dbReference type="PANTHER" id="PTHR32154">
    <property type="entry name" value="PYRUVATE-FLAVODOXIN OXIDOREDUCTASE-RELATED"/>
    <property type="match status" value="1"/>
</dbReference>
<organism evidence="8 9">
    <name type="scientific">Pyrobaculum islandicum (strain DSM 4184 / JCM 9189 / GEO3)</name>
    <dbReference type="NCBI Taxonomy" id="384616"/>
    <lineage>
        <taxon>Archaea</taxon>
        <taxon>Thermoproteota</taxon>
        <taxon>Thermoprotei</taxon>
        <taxon>Thermoproteales</taxon>
        <taxon>Thermoproteaceae</taxon>
        <taxon>Pyrobaculum</taxon>
    </lineage>
</organism>
<dbReference type="InterPro" id="IPR009014">
    <property type="entry name" value="Transketo_C/PFOR_II"/>
</dbReference>
<keyword evidence="5" id="KW-0812">Transmembrane</keyword>
<dbReference type="STRING" id="384616.Pisl_1175"/>
<accession>A1RTR1</accession>
<keyword evidence="8" id="KW-0670">Pyruvate</keyword>
<proteinExistence type="predicted"/>
<comment type="catalytic activity">
    <reaction evidence="4">
        <text>a 2-oxocarboxylate + 2 oxidized [2Fe-2S]-[ferredoxin] + CoA = an acyl-CoA + 2 reduced [2Fe-2S]-[ferredoxin] + CO2 + H(+)</text>
        <dbReference type="Rhea" id="RHEA:42316"/>
        <dbReference type="Rhea" id="RHEA-COMP:10000"/>
        <dbReference type="Rhea" id="RHEA-COMP:10001"/>
        <dbReference type="ChEBI" id="CHEBI:15378"/>
        <dbReference type="ChEBI" id="CHEBI:16526"/>
        <dbReference type="ChEBI" id="CHEBI:33737"/>
        <dbReference type="ChEBI" id="CHEBI:33738"/>
        <dbReference type="ChEBI" id="CHEBI:35179"/>
        <dbReference type="ChEBI" id="CHEBI:57287"/>
        <dbReference type="ChEBI" id="CHEBI:58342"/>
        <dbReference type="EC" id="1.2.7.11"/>
    </reaction>
</comment>
<comment type="subunit">
    <text evidence="1">Heterodimer composed of an alpha and a beta subunit.</text>
</comment>
<dbReference type="Gene3D" id="3.40.50.970">
    <property type="match status" value="1"/>
</dbReference>
<dbReference type="EC" id="1.2.7.11" evidence="2"/>
<evidence type="ECO:0000259" key="6">
    <source>
        <dbReference type="Pfam" id="PF01558"/>
    </source>
</evidence>
<dbReference type="GO" id="GO:0019164">
    <property type="term" value="F:pyruvate synthase activity"/>
    <property type="evidence" value="ECO:0007669"/>
    <property type="project" value="UniProtKB-ARBA"/>
</dbReference>
<dbReference type="InterPro" id="IPR002880">
    <property type="entry name" value="Pyrv_Fd/Flavodoxin_OxRdtase_N"/>
</dbReference>
<dbReference type="eggNOG" id="arCOG01606">
    <property type="taxonomic scope" value="Archaea"/>
</dbReference>
<dbReference type="PANTHER" id="PTHR32154:SF16">
    <property type="entry name" value="PYRUVATE FLAVODOXIN_FERREDOXIN OXIDOREDUCTASE DOMAIN PROTEIN"/>
    <property type="match status" value="1"/>
</dbReference>
<evidence type="ECO:0000313" key="9">
    <source>
        <dbReference type="Proteomes" id="UP000002595"/>
    </source>
</evidence>
<dbReference type="CDD" id="cd07034">
    <property type="entry name" value="TPP_PYR_PFOR_IOR-alpha_like"/>
    <property type="match status" value="1"/>
</dbReference>
<dbReference type="GO" id="GO:0006979">
    <property type="term" value="P:response to oxidative stress"/>
    <property type="evidence" value="ECO:0007669"/>
    <property type="project" value="TreeGrafter"/>
</dbReference>
<keyword evidence="5" id="KW-0472">Membrane</keyword>
<dbReference type="InterPro" id="IPR050722">
    <property type="entry name" value="Pyruvate:ferred/Flavod_OxRd"/>
</dbReference>
<dbReference type="Gene3D" id="3.40.920.10">
    <property type="entry name" value="Pyruvate-ferredoxin oxidoreductase, PFOR, domain III"/>
    <property type="match status" value="1"/>
</dbReference>
<dbReference type="InterPro" id="IPR029061">
    <property type="entry name" value="THDP-binding"/>
</dbReference>
<dbReference type="GO" id="GO:0018491">
    <property type="term" value="F:2-oxobutyrate synthase activity"/>
    <property type="evidence" value="ECO:0007669"/>
    <property type="project" value="UniProtKB-ARBA"/>
</dbReference>
<evidence type="ECO:0000256" key="3">
    <source>
        <dbReference type="ARBA" id="ARBA00023002"/>
    </source>
</evidence>
<sequence>MATILIKNINMYIILVLMKISFLIGGPQGRGVETASFMFIYGVGAAGYYVYARREFWSNIAGGRHSYVVGTISENWPAPAPGNSVELALTFDGHAVLEHIHHLKKGSFLVYNTEEDPKTPDSYQMLAKPLAERLKKFAKEHGFEPTVKGFVEYLRQNGVEVLGLPYNKHISEIGRKIGVTSPVMLARFVNTFVVALGAALLGLDEEYVARGVGFALGRKAEVIEQNKKIAAEAIKLVDKRITTLKPRNPGVKRIFWNGNEASGYGKVVGGIRFVAYYPITPATDDAMTFERLIPFPVDRNAGELAKFEKIGAMAFQAEDELSAIAIATGGAIAGARAATVTSGPGFSLMAEALSMAGMMEVGVVVTVWMRAGPSTGQATRQAQQDLLFSLFIGHGEYPKIVYASGDLEEVFLDNIRVANWAERYRVPVIHLVDKNLSNTFAVMPLPDPAKVKIQTEKPVVFPQTKDAEAYPLEEILPPKLLPGISNAIFHLNSLEHDPEGDPEEDPVVVTKMFERRMAKLKLIESEISPEEKVLYFGPQDAKRVIVGWGSVKPAVLTALEELKDVGFLYVKMLYPYPVELVKKYLQGRETLFIENNYLGQLAMITQMFAGIEPTAVAVKFNGRPITTDDVIYAYRKFVEGQKTIKIETDL</sequence>
<dbReference type="SUPFAM" id="SSF52922">
    <property type="entry name" value="TK C-terminal domain-like"/>
    <property type="match status" value="1"/>
</dbReference>
<name>A1RTR1_PYRIL</name>
<keyword evidence="3" id="KW-0560">Oxidoreductase</keyword>
<evidence type="ECO:0000259" key="7">
    <source>
        <dbReference type="Pfam" id="PF01855"/>
    </source>
</evidence>
<dbReference type="Proteomes" id="UP000002595">
    <property type="component" value="Chromosome"/>
</dbReference>
<evidence type="ECO:0000256" key="4">
    <source>
        <dbReference type="ARBA" id="ARBA00048893"/>
    </source>
</evidence>
<dbReference type="HOGENOM" id="CLU_017038_1_0_2"/>
<dbReference type="Pfam" id="PF01558">
    <property type="entry name" value="POR"/>
    <property type="match status" value="1"/>
</dbReference>
<gene>
    <name evidence="8" type="ordered locus">Pisl_1175</name>
</gene>
<evidence type="ECO:0000256" key="5">
    <source>
        <dbReference type="SAM" id="Phobius"/>
    </source>
</evidence>
<evidence type="ECO:0000256" key="1">
    <source>
        <dbReference type="ARBA" id="ARBA00011631"/>
    </source>
</evidence>
<dbReference type="SUPFAM" id="SSF53323">
    <property type="entry name" value="Pyruvate-ferredoxin oxidoreductase, PFOR, domain III"/>
    <property type="match status" value="1"/>
</dbReference>